<evidence type="ECO:0000256" key="3">
    <source>
        <dbReference type="ARBA" id="ARBA00022949"/>
    </source>
</evidence>
<dbReference type="Pfam" id="PF10226">
    <property type="entry name" value="CCDC85"/>
    <property type="match status" value="1"/>
</dbReference>
<evidence type="ECO:0000256" key="1">
    <source>
        <dbReference type="ARBA" id="ARBA00004536"/>
    </source>
</evidence>
<evidence type="ECO:0000256" key="5">
    <source>
        <dbReference type="SAM" id="Coils"/>
    </source>
</evidence>
<feature type="region of interest" description="Disordered" evidence="6">
    <location>
        <begin position="339"/>
        <end position="364"/>
    </location>
</feature>
<evidence type="ECO:0000256" key="4">
    <source>
        <dbReference type="ARBA" id="ARBA00023054"/>
    </source>
</evidence>
<feature type="region of interest" description="Disordered" evidence="6">
    <location>
        <begin position="193"/>
        <end position="215"/>
    </location>
</feature>
<feature type="compositionally biased region" description="Basic and acidic residues" evidence="6">
    <location>
        <begin position="339"/>
        <end position="357"/>
    </location>
</feature>
<dbReference type="InterPro" id="IPR019359">
    <property type="entry name" value="CCDC85"/>
</dbReference>
<comment type="subcellular location">
    <subcellularLocation>
        <location evidence="1">Cell junction</location>
        <location evidence="1">Adherens junction</location>
    </subcellularLocation>
</comment>
<evidence type="ECO:0000313" key="8">
    <source>
        <dbReference type="Proteomes" id="UP000225706"/>
    </source>
</evidence>
<name>A0A2B4RYM0_STYPI</name>
<dbReference type="EMBL" id="LSMT01000259">
    <property type="protein sequence ID" value="PFX21899.1"/>
    <property type="molecule type" value="Genomic_DNA"/>
</dbReference>
<dbReference type="STRING" id="50429.A0A2B4RYM0"/>
<dbReference type="PANTHER" id="PTHR13546">
    <property type="entry name" value="RE60986P"/>
    <property type="match status" value="1"/>
</dbReference>
<feature type="coiled-coil region" evidence="5">
    <location>
        <begin position="103"/>
        <end position="137"/>
    </location>
</feature>
<dbReference type="OrthoDB" id="10056395at2759"/>
<feature type="region of interest" description="Disordered" evidence="6">
    <location>
        <begin position="232"/>
        <end position="265"/>
    </location>
</feature>
<organism evidence="7 8">
    <name type="scientific">Stylophora pistillata</name>
    <name type="common">Smooth cauliflower coral</name>
    <dbReference type="NCBI Taxonomy" id="50429"/>
    <lineage>
        <taxon>Eukaryota</taxon>
        <taxon>Metazoa</taxon>
        <taxon>Cnidaria</taxon>
        <taxon>Anthozoa</taxon>
        <taxon>Hexacorallia</taxon>
        <taxon>Scleractinia</taxon>
        <taxon>Astrocoeniina</taxon>
        <taxon>Pocilloporidae</taxon>
        <taxon>Stylophora</taxon>
    </lineage>
</organism>
<proteinExistence type="inferred from homology"/>
<evidence type="ECO:0000256" key="6">
    <source>
        <dbReference type="SAM" id="MobiDB-lite"/>
    </source>
</evidence>
<dbReference type="Proteomes" id="UP000225706">
    <property type="component" value="Unassembled WGS sequence"/>
</dbReference>
<keyword evidence="4 5" id="KW-0175">Coiled coil</keyword>
<evidence type="ECO:0000313" key="7">
    <source>
        <dbReference type="EMBL" id="PFX21899.1"/>
    </source>
</evidence>
<reference evidence="8" key="1">
    <citation type="journal article" date="2017" name="bioRxiv">
        <title>Comparative analysis of the genomes of Stylophora pistillata and Acropora digitifera provides evidence for extensive differences between species of corals.</title>
        <authorList>
            <person name="Voolstra C.R."/>
            <person name="Li Y."/>
            <person name="Liew Y.J."/>
            <person name="Baumgarten S."/>
            <person name="Zoccola D."/>
            <person name="Flot J.-F."/>
            <person name="Tambutte S."/>
            <person name="Allemand D."/>
            <person name="Aranda M."/>
        </authorList>
    </citation>
    <scope>NUCLEOTIDE SEQUENCE [LARGE SCALE GENOMIC DNA]</scope>
</reference>
<comment type="caution">
    <text evidence="7">The sequence shown here is derived from an EMBL/GenBank/DDBJ whole genome shotgun (WGS) entry which is preliminary data.</text>
</comment>
<dbReference type="AlphaFoldDB" id="A0A2B4RYM0"/>
<gene>
    <name evidence="7" type="primary">ccdc85c</name>
    <name evidence="7" type="ORF">AWC38_SpisGene13612</name>
</gene>
<accession>A0A2B4RYM0</accession>
<keyword evidence="8" id="KW-1185">Reference proteome</keyword>
<dbReference type="PANTHER" id="PTHR13546:SF15">
    <property type="entry name" value="CCDC85"/>
    <property type="match status" value="1"/>
</dbReference>
<evidence type="ECO:0000256" key="2">
    <source>
        <dbReference type="ARBA" id="ARBA00009052"/>
    </source>
</evidence>
<protein>
    <submittedName>
        <fullName evidence="7">Coiled-coil domain-containing protein 85C</fullName>
    </submittedName>
</protein>
<dbReference type="GO" id="GO:0005912">
    <property type="term" value="C:adherens junction"/>
    <property type="evidence" value="ECO:0007669"/>
    <property type="project" value="UniProtKB-SubCell"/>
</dbReference>
<comment type="similarity">
    <text evidence="2">Belongs to the CCDC85 family.</text>
</comment>
<sequence length="364" mass="41958">MSAVDTQGRDYFVSREEYERMVEKVKQCEAEKLQVMKDQGSLMREFNKRMQVHLEEIRLLKDVNHKLQADLQELRDLTCYLDDDRQKCRKLAREWQRFGRYTASVMRNEVANYQEKLKVLEDKQSDLSQDNAELKELCLYLDRKREPVALENRTFCSNCSQRVASNEGLSPTKQSNTGNVVDDRRNSFSERLEAKLTDIQEGTTHERSSSEKDISYASHKADVAKKRVSFTFPGDVDTDTDSVPSDTPPRIPRSNGIKNGNQPGILRNGMKPLPKEGDLPFPSPQHMTPEAVAQAMKVLEIHEKLEHSNNPGDSDESVDRLGDNEVEVLKEMCNVVWRKLSDEPEQRQNGTNRREKEEILEDLL</sequence>
<keyword evidence="3" id="KW-0965">Cell junction</keyword>